<sequence length="350" mass="37061">MSSRNLAATVAVAATLTIAATATATATAAPAAGSSSPWDHTAAGTVFLPNPVQELGNESLTDAKDADYAALAPAYHRFTLDHLDGSGTLTGQYVRVKSSTGAAAQLVGGAFPAWHRDVDQFEQVMGYFWVTTAQEYLQHLGFGGALRPVNQRQIELRVDQYGGDNSFFRDDKANITVGKGGVDDAEDAEVVVHEYGHSVQDGQVPGFGTTLESGAIGEAFGDYLAVVVTSWRAGTPTRTPEACVADWDSTSYTTDVPHCLRRLDRTKTYPADVVGEVHADGEIWSRALWDIRGALGDTKASTLIVEAQFDFAPDTTFRAAALDTVAAAQRLYGSSAAKAVTAAFHARGIL</sequence>
<evidence type="ECO:0000313" key="7">
    <source>
        <dbReference type="EMBL" id="GAA1991106.1"/>
    </source>
</evidence>
<name>A0ABP5E544_9MICO</name>
<dbReference type="PANTHER" id="PTHR33794:SF1">
    <property type="entry name" value="BACILLOLYSIN"/>
    <property type="match status" value="1"/>
</dbReference>
<feature type="chain" id="PRO_5045281497" description="Peptidase M4 C-terminal domain-containing protein" evidence="5">
    <location>
        <begin position="29"/>
        <end position="350"/>
    </location>
</feature>
<dbReference type="InterPro" id="IPR001570">
    <property type="entry name" value="Peptidase_M4_C_domain"/>
</dbReference>
<reference evidence="8" key="1">
    <citation type="journal article" date="2019" name="Int. J. Syst. Evol. Microbiol.">
        <title>The Global Catalogue of Microorganisms (GCM) 10K type strain sequencing project: providing services to taxonomists for standard genome sequencing and annotation.</title>
        <authorList>
            <consortium name="The Broad Institute Genomics Platform"/>
            <consortium name="The Broad Institute Genome Sequencing Center for Infectious Disease"/>
            <person name="Wu L."/>
            <person name="Ma J."/>
        </authorList>
    </citation>
    <scope>NUCLEOTIDE SEQUENCE [LARGE SCALE GENOMIC DNA]</scope>
    <source>
        <strain evidence="8">JCM 15628</strain>
    </source>
</reference>
<organism evidence="7 8">
    <name type="scientific">Terrabacter lapilli</name>
    <dbReference type="NCBI Taxonomy" id="436231"/>
    <lineage>
        <taxon>Bacteria</taxon>
        <taxon>Bacillati</taxon>
        <taxon>Actinomycetota</taxon>
        <taxon>Actinomycetes</taxon>
        <taxon>Micrococcales</taxon>
        <taxon>Intrasporangiaceae</taxon>
        <taxon>Terrabacter</taxon>
    </lineage>
</organism>
<evidence type="ECO:0000313" key="8">
    <source>
        <dbReference type="Proteomes" id="UP001500013"/>
    </source>
</evidence>
<evidence type="ECO:0000256" key="3">
    <source>
        <dbReference type="ARBA" id="ARBA00022833"/>
    </source>
</evidence>
<gene>
    <name evidence="7" type="ORF">GCM10009817_36460</name>
</gene>
<proteinExistence type="predicted"/>
<keyword evidence="8" id="KW-1185">Reference proteome</keyword>
<dbReference type="EMBL" id="BAAAPU010000011">
    <property type="protein sequence ID" value="GAA1991106.1"/>
    <property type="molecule type" value="Genomic_DNA"/>
</dbReference>
<feature type="domain" description="Peptidase M4 C-terminal" evidence="6">
    <location>
        <begin position="212"/>
        <end position="349"/>
    </location>
</feature>
<dbReference type="InterPro" id="IPR027268">
    <property type="entry name" value="Peptidase_M4/M1_CTD_sf"/>
</dbReference>
<keyword evidence="1" id="KW-0645">Protease</keyword>
<keyword evidence="5" id="KW-0732">Signal</keyword>
<dbReference type="Proteomes" id="UP001500013">
    <property type="component" value="Unassembled WGS sequence"/>
</dbReference>
<dbReference type="SUPFAM" id="SSF55486">
    <property type="entry name" value="Metalloproteases ('zincins'), catalytic domain"/>
    <property type="match status" value="1"/>
</dbReference>
<dbReference type="RefSeq" id="WP_344066035.1">
    <property type="nucleotide sequence ID" value="NZ_BAAAPU010000011.1"/>
</dbReference>
<protein>
    <recommendedName>
        <fullName evidence="6">Peptidase M4 C-terminal domain-containing protein</fullName>
    </recommendedName>
</protein>
<accession>A0ABP5E544</accession>
<evidence type="ECO:0000259" key="6">
    <source>
        <dbReference type="Pfam" id="PF02868"/>
    </source>
</evidence>
<dbReference type="Gene3D" id="1.10.390.10">
    <property type="entry name" value="Neutral Protease Domain 2"/>
    <property type="match status" value="1"/>
</dbReference>
<evidence type="ECO:0000256" key="2">
    <source>
        <dbReference type="ARBA" id="ARBA00022801"/>
    </source>
</evidence>
<dbReference type="PANTHER" id="PTHR33794">
    <property type="entry name" value="BACILLOLYSIN"/>
    <property type="match status" value="1"/>
</dbReference>
<dbReference type="InterPro" id="IPR050728">
    <property type="entry name" value="Zinc_Metalloprotease_M4"/>
</dbReference>
<feature type="signal peptide" evidence="5">
    <location>
        <begin position="1"/>
        <end position="28"/>
    </location>
</feature>
<evidence type="ECO:0000256" key="1">
    <source>
        <dbReference type="ARBA" id="ARBA00022670"/>
    </source>
</evidence>
<keyword evidence="4" id="KW-0482">Metalloprotease</keyword>
<evidence type="ECO:0000256" key="5">
    <source>
        <dbReference type="SAM" id="SignalP"/>
    </source>
</evidence>
<dbReference type="Pfam" id="PF02868">
    <property type="entry name" value="Peptidase_M4_C"/>
    <property type="match status" value="1"/>
</dbReference>
<keyword evidence="2" id="KW-0378">Hydrolase</keyword>
<evidence type="ECO:0000256" key="4">
    <source>
        <dbReference type="ARBA" id="ARBA00023049"/>
    </source>
</evidence>
<comment type="caution">
    <text evidence="7">The sequence shown here is derived from an EMBL/GenBank/DDBJ whole genome shotgun (WGS) entry which is preliminary data.</text>
</comment>
<keyword evidence="3" id="KW-0862">Zinc</keyword>